<keyword evidence="2" id="KW-1185">Reference proteome</keyword>
<dbReference type="InterPro" id="IPR029056">
    <property type="entry name" value="Ribokinase-like"/>
</dbReference>
<dbReference type="SUPFAM" id="SSF53613">
    <property type="entry name" value="Ribokinase-like"/>
    <property type="match status" value="1"/>
</dbReference>
<dbReference type="AlphaFoldDB" id="A0A383S376"/>
<keyword evidence="1" id="KW-0418">Kinase</keyword>
<keyword evidence="1" id="KW-0808">Transferase</keyword>
<organism evidence="1 2">
    <name type="scientific">Propionibacterium australiense</name>
    <dbReference type="NCBI Taxonomy" id="119981"/>
    <lineage>
        <taxon>Bacteria</taxon>
        <taxon>Bacillati</taxon>
        <taxon>Actinomycetota</taxon>
        <taxon>Actinomycetes</taxon>
        <taxon>Propionibacteriales</taxon>
        <taxon>Propionibacteriaceae</taxon>
        <taxon>Propionibacterium</taxon>
    </lineage>
</organism>
<protein>
    <submittedName>
        <fullName evidence="1">Ribokinase-like</fullName>
    </submittedName>
</protein>
<dbReference type="GO" id="GO:0016301">
    <property type="term" value="F:kinase activity"/>
    <property type="evidence" value="ECO:0007669"/>
    <property type="project" value="UniProtKB-KW"/>
</dbReference>
<gene>
    <name evidence="1" type="ORF">PROPAUS_0334</name>
</gene>
<dbReference type="EMBL" id="UNQJ01000001">
    <property type="protein sequence ID" value="SYZ32455.1"/>
    <property type="molecule type" value="Genomic_DNA"/>
</dbReference>
<reference evidence="2" key="1">
    <citation type="submission" date="2018-08" db="EMBL/GenBank/DDBJ databases">
        <authorList>
            <person name="Hornung B."/>
        </authorList>
    </citation>
    <scope>NUCLEOTIDE SEQUENCE [LARGE SCALE GENOMIC DNA]</scope>
</reference>
<evidence type="ECO:0000313" key="1">
    <source>
        <dbReference type="EMBL" id="SYZ32455.1"/>
    </source>
</evidence>
<dbReference type="Gene3D" id="3.40.1190.20">
    <property type="match status" value="1"/>
</dbReference>
<proteinExistence type="predicted"/>
<sequence>MTGPGNTHTGVPATGLAEGSGPEEALAAAHDAAGISVTIEGPATAPIRSATSN</sequence>
<evidence type="ECO:0000313" key="2">
    <source>
        <dbReference type="Proteomes" id="UP000263928"/>
    </source>
</evidence>
<accession>A0A383S376</accession>
<name>A0A383S376_9ACTN</name>
<dbReference type="Proteomes" id="UP000263928">
    <property type="component" value="Unassembled WGS sequence"/>
</dbReference>